<comment type="caution">
    <text evidence="1">The sequence shown here is derived from an EMBL/GenBank/DDBJ whole genome shotgun (WGS) entry which is preliminary data.</text>
</comment>
<protein>
    <submittedName>
        <fullName evidence="1">Uncharacterized protein</fullName>
    </submittedName>
</protein>
<dbReference type="EMBL" id="SRLO01000144">
    <property type="protein sequence ID" value="TNN71885.1"/>
    <property type="molecule type" value="Genomic_DNA"/>
</dbReference>
<evidence type="ECO:0000313" key="2">
    <source>
        <dbReference type="Proteomes" id="UP000314294"/>
    </source>
</evidence>
<proteinExistence type="predicted"/>
<keyword evidence="2" id="KW-1185">Reference proteome</keyword>
<accession>A0A4Z2I333</accession>
<name>A0A4Z2I333_9TELE</name>
<reference evidence="1 2" key="1">
    <citation type="submission" date="2019-03" db="EMBL/GenBank/DDBJ databases">
        <title>First draft genome of Liparis tanakae, snailfish: a comprehensive survey of snailfish specific genes.</title>
        <authorList>
            <person name="Kim W."/>
            <person name="Song I."/>
            <person name="Jeong J.-H."/>
            <person name="Kim D."/>
            <person name="Kim S."/>
            <person name="Ryu S."/>
            <person name="Song J.Y."/>
            <person name="Lee S.K."/>
        </authorList>
    </citation>
    <scope>NUCLEOTIDE SEQUENCE [LARGE SCALE GENOMIC DNA]</scope>
    <source>
        <tissue evidence="1">Muscle</tissue>
    </source>
</reference>
<dbReference type="Proteomes" id="UP000314294">
    <property type="component" value="Unassembled WGS sequence"/>
</dbReference>
<evidence type="ECO:0000313" key="1">
    <source>
        <dbReference type="EMBL" id="TNN71885.1"/>
    </source>
</evidence>
<gene>
    <name evidence="1" type="ORF">EYF80_017892</name>
</gene>
<sequence length="117" mass="12519">MTCRNLSSEGGCVACRILQMCWVSSRDTSSRSPSIISSSSWAFACGDSSSTGGSRLRGLGGRGVGVFGAEGGRDNRPHVADHLLGLNRNLLIAEQSTDCRGDATLLNPDCWKVWMWP</sequence>
<dbReference type="AlphaFoldDB" id="A0A4Z2I333"/>
<organism evidence="1 2">
    <name type="scientific">Liparis tanakae</name>
    <name type="common">Tanaka's snailfish</name>
    <dbReference type="NCBI Taxonomy" id="230148"/>
    <lineage>
        <taxon>Eukaryota</taxon>
        <taxon>Metazoa</taxon>
        <taxon>Chordata</taxon>
        <taxon>Craniata</taxon>
        <taxon>Vertebrata</taxon>
        <taxon>Euteleostomi</taxon>
        <taxon>Actinopterygii</taxon>
        <taxon>Neopterygii</taxon>
        <taxon>Teleostei</taxon>
        <taxon>Neoteleostei</taxon>
        <taxon>Acanthomorphata</taxon>
        <taxon>Eupercaria</taxon>
        <taxon>Perciformes</taxon>
        <taxon>Cottioidei</taxon>
        <taxon>Cottales</taxon>
        <taxon>Liparidae</taxon>
        <taxon>Liparis</taxon>
    </lineage>
</organism>